<dbReference type="AlphaFoldDB" id="A0A0F9PTR3"/>
<proteinExistence type="predicted"/>
<name>A0A0F9PTR3_9ZZZZ</name>
<accession>A0A0F9PTR3</accession>
<sequence>MATPILIYMHKVLEEHTLPLEDTNTGMIEALWLILMIKEVEDKYRKNGTIG</sequence>
<reference evidence="1" key="1">
    <citation type="journal article" date="2015" name="Nature">
        <title>Complex archaea that bridge the gap between prokaryotes and eukaryotes.</title>
        <authorList>
            <person name="Spang A."/>
            <person name="Saw J.H."/>
            <person name="Jorgensen S.L."/>
            <person name="Zaremba-Niedzwiedzka K."/>
            <person name="Martijn J."/>
            <person name="Lind A.E."/>
            <person name="van Eijk R."/>
            <person name="Schleper C."/>
            <person name="Guy L."/>
            <person name="Ettema T.J."/>
        </authorList>
    </citation>
    <scope>NUCLEOTIDE SEQUENCE</scope>
</reference>
<comment type="caution">
    <text evidence="1">The sequence shown here is derived from an EMBL/GenBank/DDBJ whole genome shotgun (WGS) entry which is preliminary data.</text>
</comment>
<protein>
    <submittedName>
        <fullName evidence="1">Uncharacterized protein</fullName>
    </submittedName>
</protein>
<dbReference type="EMBL" id="LAZR01005860">
    <property type="protein sequence ID" value="KKM96597.1"/>
    <property type="molecule type" value="Genomic_DNA"/>
</dbReference>
<evidence type="ECO:0000313" key="1">
    <source>
        <dbReference type="EMBL" id="KKM96597.1"/>
    </source>
</evidence>
<gene>
    <name evidence="1" type="ORF">LCGC14_1176500</name>
</gene>
<organism evidence="1">
    <name type="scientific">marine sediment metagenome</name>
    <dbReference type="NCBI Taxonomy" id="412755"/>
    <lineage>
        <taxon>unclassified sequences</taxon>
        <taxon>metagenomes</taxon>
        <taxon>ecological metagenomes</taxon>
    </lineage>
</organism>